<dbReference type="SUPFAM" id="SSF52402">
    <property type="entry name" value="Adenine nucleotide alpha hydrolases-like"/>
    <property type="match status" value="1"/>
</dbReference>
<dbReference type="PRINTS" id="PR01438">
    <property type="entry name" value="UNVRSLSTRESS"/>
</dbReference>
<dbReference type="PANTHER" id="PTHR31964:SF113">
    <property type="entry name" value="USPA DOMAIN-CONTAINING PROTEIN"/>
    <property type="match status" value="1"/>
</dbReference>
<comment type="similarity">
    <text evidence="1">Belongs to the universal stress protein A family.</text>
</comment>
<sequence>MKFLIPVDGSALSLEAVRHVLKLSQAGLDVELLLANVQESASLYEMVVAHDPAVLDEVSEGAGLHVLAPAVSLVESSGVPFEAVVARGDPAHTLVELIEQHGCDGVVMGAHGKGMVRQALLGSVTVEMVHAAPVPVTLVKPSEDTALDNDFETGEADGTA</sequence>
<proteinExistence type="inferred from homology"/>
<dbReference type="RefSeq" id="WP_382219790.1">
    <property type="nucleotide sequence ID" value="NZ_JBHTCA010000002.1"/>
</dbReference>
<accession>A0ABW2QFL4</accession>
<name>A0ABW2QFL4_9BURK</name>
<organism evidence="3 4">
    <name type="scientific">Hydrogenophaga atypica</name>
    <dbReference type="NCBI Taxonomy" id="249409"/>
    <lineage>
        <taxon>Bacteria</taxon>
        <taxon>Pseudomonadati</taxon>
        <taxon>Pseudomonadota</taxon>
        <taxon>Betaproteobacteria</taxon>
        <taxon>Burkholderiales</taxon>
        <taxon>Comamonadaceae</taxon>
        <taxon>Hydrogenophaga</taxon>
    </lineage>
</organism>
<dbReference type="InterPro" id="IPR006015">
    <property type="entry name" value="Universal_stress_UspA"/>
</dbReference>
<dbReference type="EMBL" id="JBHTCA010000002">
    <property type="protein sequence ID" value="MFC7407909.1"/>
    <property type="molecule type" value="Genomic_DNA"/>
</dbReference>
<feature type="domain" description="UspA" evidence="2">
    <location>
        <begin position="2"/>
        <end position="140"/>
    </location>
</feature>
<dbReference type="Gene3D" id="3.40.50.620">
    <property type="entry name" value="HUPs"/>
    <property type="match status" value="1"/>
</dbReference>
<dbReference type="InterPro" id="IPR006016">
    <property type="entry name" value="UspA"/>
</dbReference>
<dbReference type="Pfam" id="PF00582">
    <property type="entry name" value="Usp"/>
    <property type="match status" value="1"/>
</dbReference>
<dbReference type="PANTHER" id="PTHR31964">
    <property type="entry name" value="ADENINE NUCLEOTIDE ALPHA HYDROLASES-LIKE SUPERFAMILY PROTEIN"/>
    <property type="match status" value="1"/>
</dbReference>
<evidence type="ECO:0000313" key="3">
    <source>
        <dbReference type="EMBL" id="MFC7407909.1"/>
    </source>
</evidence>
<gene>
    <name evidence="3" type="ORF">ACFQPB_03480</name>
</gene>
<reference evidence="4" key="1">
    <citation type="journal article" date="2019" name="Int. J. Syst. Evol. Microbiol.">
        <title>The Global Catalogue of Microorganisms (GCM) 10K type strain sequencing project: providing services to taxonomists for standard genome sequencing and annotation.</title>
        <authorList>
            <consortium name="The Broad Institute Genomics Platform"/>
            <consortium name="The Broad Institute Genome Sequencing Center for Infectious Disease"/>
            <person name="Wu L."/>
            <person name="Ma J."/>
        </authorList>
    </citation>
    <scope>NUCLEOTIDE SEQUENCE [LARGE SCALE GENOMIC DNA]</scope>
    <source>
        <strain evidence="4">CGMCC 1.12371</strain>
    </source>
</reference>
<evidence type="ECO:0000259" key="2">
    <source>
        <dbReference type="Pfam" id="PF00582"/>
    </source>
</evidence>
<dbReference type="Proteomes" id="UP001596501">
    <property type="component" value="Unassembled WGS sequence"/>
</dbReference>
<keyword evidence="4" id="KW-1185">Reference proteome</keyword>
<dbReference type="InterPro" id="IPR014729">
    <property type="entry name" value="Rossmann-like_a/b/a_fold"/>
</dbReference>
<evidence type="ECO:0000313" key="4">
    <source>
        <dbReference type="Proteomes" id="UP001596501"/>
    </source>
</evidence>
<protein>
    <submittedName>
        <fullName evidence="3">Universal stress protein</fullName>
    </submittedName>
</protein>
<evidence type="ECO:0000256" key="1">
    <source>
        <dbReference type="ARBA" id="ARBA00008791"/>
    </source>
</evidence>
<comment type="caution">
    <text evidence="3">The sequence shown here is derived from an EMBL/GenBank/DDBJ whole genome shotgun (WGS) entry which is preliminary data.</text>
</comment>
<dbReference type="CDD" id="cd00293">
    <property type="entry name" value="USP-like"/>
    <property type="match status" value="1"/>
</dbReference>